<evidence type="ECO:0000256" key="4">
    <source>
        <dbReference type="ARBA" id="ARBA00022917"/>
    </source>
</evidence>
<dbReference type="EMBL" id="PCWQ01000023">
    <property type="protein sequence ID" value="PIR06058.1"/>
    <property type="molecule type" value="Genomic_DNA"/>
</dbReference>
<dbReference type="GO" id="GO:0005737">
    <property type="term" value="C:cytoplasm"/>
    <property type="evidence" value="ECO:0007669"/>
    <property type="project" value="UniProtKB-SubCell"/>
</dbReference>
<dbReference type="FunFam" id="1.10.8.10:FF:000001">
    <property type="entry name" value="Elongation factor Ts"/>
    <property type="match status" value="1"/>
</dbReference>
<name>A0A2H0NAY2_9BACT</name>
<gene>
    <name evidence="5" type="primary">tsf</name>
    <name evidence="7" type="ORF">COV55_05005</name>
</gene>
<evidence type="ECO:0000256" key="2">
    <source>
        <dbReference type="ARBA" id="ARBA00016956"/>
    </source>
</evidence>
<dbReference type="Gene3D" id="3.30.479.20">
    <property type="entry name" value="Elongation factor Ts, dimerisation domain"/>
    <property type="match status" value="2"/>
</dbReference>
<feature type="domain" description="Translation elongation factor EFTs/EF1B dimerisation" evidence="6">
    <location>
        <begin position="70"/>
        <end position="257"/>
    </location>
</feature>
<dbReference type="FunFam" id="1.10.286.20:FF:000001">
    <property type="entry name" value="Elongation factor Ts"/>
    <property type="match status" value="1"/>
</dbReference>
<dbReference type="CDD" id="cd14275">
    <property type="entry name" value="UBA_EF-Ts"/>
    <property type="match status" value="1"/>
</dbReference>
<evidence type="ECO:0000313" key="8">
    <source>
        <dbReference type="Proteomes" id="UP000230564"/>
    </source>
</evidence>
<keyword evidence="4 5" id="KW-0648">Protein biosynthesis</keyword>
<evidence type="ECO:0000259" key="6">
    <source>
        <dbReference type="Pfam" id="PF00889"/>
    </source>
</evidence>
<dbReference type="InterPro" id="IPR036402">
    <property type="entry name" value="EF-Ts_dimer_sf"/>
</dbReference>
<organism evidence="7 8">
    <name type="scientific">Candidatus Komeilibacteria bacterium CG11_big_fil_rev_8_21_14_0_20_36_20</name>
    <dbReference type="NCBI Taxonomy" id="1974477"/>
    <lineage>
        <taxon>Bacteria</taxon>
        <taxon>Candidatus Komeiliibacteriota</taxon>
    </lineage>
</organism>
<comment type="caution">
    <text evidence="7">The sequence shown here is derived from an EMBL/GenBank/DDBJ whole genome shotgun (WGS) entry which is preliminary data.</text>
</comment>
<sequence length="258" mass="28753">MSNFELIKKIREITGAGMSDVKKAIDQAGGSEEKAIEILRKAGSKIAGKKADRETHEGVIALAKDEGKLVLVALHCETDFVARNENFRAAADQLAQKLLKDGEKDFASWAQDKIQNELIVQIGENLQLGKFEIIDGNILGVYLHSNKKVAAAVVLVEGSFDLANELAMQVAAMAPQYLQPEDVPAEVVQKEKEIYAEQLKIEGKPENMMEQILKGKLEKFYTEVCLVRQPFIKEDKKSVEQLLTENKATIEKFVYYAL</sequence>
<dbReference type="NCBIfam" id="TIGR00116">
    <property type="entry name" value="tsf"/>
    <property type="match status" value="1"/>
</dbReference>
<dbReference type="AlphaFoldDB" id="A0A2H0NAY2"/>
<dbReference type="InterPro" id="IPR014039">
    <property type="entry name" value="Transl_elong_EFTs/EF1B_dimer"/>
</dbReference>
<dbReference type="InterPro" id="IPR009060">
    <property type="entry name" value="UBA-like_sf"/>
</dbReference>
<keyword evidence="5" id="KW-0963">Cytoplasm</keyword>
<reference evidence="7 8" key="1">
    <citation type="submission" date="2017-09" db="EMBL/GenBank/DDBJ databases">
        <title>Depth-based differentiation of microbial function through sediment-hosted aquifers and enrichment of novel symbionts in the deep terrestrial subsurface.</title>
        <authorList>
            <person name="Probst A.J."/>
            <person name="Ladd B."/>
            <person name="Jarett J.K."/>
            <person name="Geller-Mcgrath D.E."/>
            <person name="Sieber C.M."/>
            <person name="Emerson J.B."/>
            <person name="Anantharaman K."/>
            <person name="Thomas B.C."/>
            <person name="Malmstrom R."/>
            <person name="Stieglmeier M."/>
            <person name="Klingl A."/>
            <person name="Woyke T."/>
            <person name="Ryan C.M."/>
            <person name="Banfield J.F."/>
        </authorList>
    </citation>
    <scope>NUCLEOTIDE SEQUENCE [LARGE SCALE GENOMIC DNA]</scope>
    <source>
        <strain evidence="7">CG11_big_fil_rev_8_21_14_0_20_36_20</strain>
    </source>
</reference>
<dbReference type="InterPro" id="IPR001816">
    <property type="entry name" value="Transl_elong_EFTs/EF1B"/>
</dbReference>
<comment type="function">
    <text evidence="5">Associates with the EF-Tu.GDP complex and induces the exchange of GDP to GTP. It remains bound to the aminoacyl-tRNA.EF-Tu.GTP complex up to the GTP hydrolysis stage on the ribosome.</text>
</comment>
<dbReference type="Proteomes" id="UP000230564">
    <property type="component" value="Unassembled WGS sequence"/>
</dbReference>
<comment type="similarity">
    <text evidence="1 5">Belongs to the EF-Ts family.</text>
</comment>
<protein>
    <recommendedName>
        <fullName evidence="2 5">Elongation factor Ts</fullName>
        <shortName evidence="5">EF-Ts</shortName>
    </recommendedName>
</protein>
<dbReference type="SUPFAM" id="SSF54713">
    <property type="entry name" value="Elongation factor Ts (EF-Ts), dimerisation domain"/>
    <property type="match status" value="1"/>
</dbReference>
<comment type="subcellular location">
    <subcellularLocation>
        <location evidence="5">Cytoplasm</location>
    </subcellularLocation>
</comment>
<dbReference type="Gene3D" id="1.10.8.10">
    <property type="entry name" value="DNA helicase RuvA subunit, C-terminal domain"/>
    <property type="match status" value="1"/>
</dbReference>
<evidence type="ECO:0000256" key="5">
    <source>
        <dbReference type="HAMAP-Rule" id="MF_00050"/>
    </source>
</evidence>
<dbReference type="PANTHER" id="PTHR11741">
    <property type="entry name" value="ELONGATION FACTOR TS"/>
    <property type="match status" value="1"/>
</dbReference>
<proteinExistence type="inferred from homology"/>
<dbReference type="GO" id="GO:0003746">
    <property type="term" value="F:translation elongation factor activity"/>
    <property type="evidence" value="ECO:0007669"/>
    <property type="project" value="UniProtKB-UniRule"/>
</dbReference>
<evidence type="ECO:0000256" key="3">
    <source>
        <dbReference type="ARBA" id="ARBA00022768"/>
    </source>
</evidence>
<dbReference type="Gene3D" id="1.10.286.20">
    <property type="match status" value="1"/>
</dbReference>
<dbReference type="Pfam" id="PF00889">
    <property type="entry name" value="EF_TS"/>
    <property type="match status" value="1"/>
</dbReference>
<feature type="region of interest" description="Involved in Mg(2+) ion dislocation from EF-Tu" evidence="5">
    <location>
        <begin position="78"/>
        <end position="81"/>
    </location>
</feature>
<keyword evidence="3 5" id="KW-0251">Elongation factor</keyword>
<accession>A0A2H0NAY2</accession>
<evidence type="ECO:0000256" key="1">
    <source>
        <dbReference type="ARBA" id="ARBA00005532"/>
    </source>
</evidence>
<dbReference type="PANTHER" id="PTHR11741:SF0">
    <property type="entry name" value="ELONGATION FACTOR TS, MITOCHONDRIAL"/>
    <property type="match status" value="1"/>
</dbReference>
<dbReference type="SUPFAM" id="SSF46934">
    <property type="entry name" value="UBA-like"/>
    <property type="match status" value="1"/>
</dbReference>
<dbReference type="HAMAP" id="MF_00050">
    <property type="entry name" value="EF_Ts"/>
    <property type="match status" value="1"/>
</dbReference>
<evidence type="ECO:0000313" key="7">
    <source>
        <dbReference type="EMBL" id="PIR06058.1"/>
    </source>
</evidence>